<dbReference type="EMBL" id="LAZR01000001">
    <property type="protein sequence ID" value="KKO12765.1"/>
    <property type="molecule type" value="Genomic_DNA"/>
</dbReference>
<reference evidence="2" key="1">
    <citation type="journal article" date="2015" name="Nature">
        <title>Complex archaea that bridge the gap between prokaryotes and eukaryotes.</title>
        <authorList>
            <person name="Spang A."/>
            <person name="Saw J.H."/>
            <person name="Jorgensen S.L."/>
            <person name="Zaremba-Niedzwiedzka K."/>
            <person name="Martijn J."/>
            <person name="Lind A.E."/>
            <person name="van Eijk R."/>
            <person name="Schleper C."/>
            <person name="Guy L."/>
            <person name="Ettema T.J."/>
        </authorList>
    </citation>
    <scope>NUCLEOTIDE SEQUENCE</scope>
</reference>
<dbReference type="InterPro" id="IPR011201">
    <property type="entry name" value="Zinc-ribbon_6_bact"/>
</dbReference>
<dbReference type="InterPro" id="IPR031321">
    <property type="entry name" value="UCP012641"/>
</dbReference>
<name>A0A0F9W8Q5_9ZZZZ</name>
<gene>
    <name evidence="2" type="ORF">LCGC14_0007820</name>
</gene>
<organism evidence="2">
    <name type="scientific">marine sediment metagenome</name>
    <dbReference type="NCBI Taxonomy" id="412755"/>
    <lineage>
        <taxon>unclassified sequences</taxon>
        <taxon>metagenomes</taxon>
        <taxon>ecological metagenomes</taxon>
    </lineage>
</organism>
<accession>A0A0F9W8Q5</accession>
<dbReference type="Pfam" id="PF10005">
    <property type="entry name" value="Zn_ribbon_DZR_6"/>
    <property type="match status" value="1"/>
</dbReference>
<comment type="caution">
    <text evidence="2">The sequence shown here is derived from an EMBL/GenBank/DDBJ whole genome shotgun (WGS) entry which is preliminary data.</text>
</comment>
<dbReference type="Gene3D" id="3.40.390.70">
    <property type="match status" value="1"/>
</dbReference>
<proteinExistence type="predicted"/>
<dbReference type="AlphaFoldDB" id="A0A0F9W8Q5"/>
<dbReference type="Pfam" id="PF15887">
    <property type="entry name" value="Peptidase_Mx"/>
    <property type="match status" value="1"/>
</dbReference>
<feature type="domain" description="Zinc-ribbon" evidence="1">
    <location>
        <begin position="13"/>
        <end position="108"/>
    </location>
</feature>
<evidence type="ECO:0000259" key="1">
    <source>
        <dbReference type="Pfam" id="PF10005"/>
    </source>
</evidence>
<dbReference type="PIRSF" id="PIRSF012641">
    <property type="entry name" value="UCP012641"/>
    <property type="match status" value="1"/>
</dbReference>
<sequence>MQKLTGTSYGHVHQCQCGQLLFFDNSVCLRCGAAVAYQPNIGQVISLEPAETQEQWYIHGEDTNTRRSYARCANLHSPAQCNWLVTDVRTGILCTACALNITIPDLSQADNAEYWQTCEGAKRQLIAQLIILGLPVNNRNIDPYRGLGFELLRWQQGEPPVMTGHEDGVITLDIMEADPAHREQLRQQMHEPYRTLLGHFRHESGHYYWDLLVRDTPWLTVCRQFFGDERLDYGTALQQHYQNGPPANWQQTYISSYAASHPWEDWAETWAHYLHMTDTLNAAEEFGINPRTIAIQTDPFTRNRLEDNRFPVDNTDSETDPDSFLDMVNRWVRLSSVLNVLARSMGQPDSYPFVLTVESLRKLYLVHRVATKK</sequence>
<protein>
    <recommendedName>
        <fullName evidence="1">Zinc-ribbon domain-containing protein</fullName>
    </recommendedName>
</protein>
<evidence type="ECO:0000313" key="2">
    <source>
        <dbReference type="EMBL" id="KKO12765.1"/>
    </source>
</evidence>